<dbReference type="RefSeq" id="WP_142643315.1">
    <property type="nucleotide sequence ID" value="NZ_VDGI01000017.1"/>
</dbReference>
<reference evidence="1 2" key="1">
    <citation type="submission" date="2019-06" db="EMBL/GenBank/DDBJ databases">
        <title>Psychrobacillus vulpis sp. nov., a new species isolated from feces of a red fox that inhabits in The Tablas de Daimiel Natural Park, Albacete, Spain.</title>
        <authorList>
            <person name="Rodriguez M."/>
            <person name="Reina J.C."/>
            <person name="Bejar V."/>
            <person name="Llamas I."/>
        </authorList>
    </citation>
    <scope>NUCLEOTIDE SEQUENCE [LARGE SCALE GENOMIC DNA]</scope>
    <source>
        <strain evidence="1 2">Z8</strain>
    </source>
</reference>
<organism evidence="1 2">
    <name type="scientific">Psychrobacillus vulpis</name>
    <dbReference type="NCBI Taxonomy" id="2325572"/>
    <lineage>
        <taxon>Bacteria</taxon>
        <taxon>Bacillati</taxon>
        <taxon>Bacillota</taxon>
        <taxon>Bacilli</taxon>
        <taxon>Bacillales</taxon>
        <taxon>Bacillaceae</taxon>
        <taxon>Psychrobacillus</taxon>
    </lineage>
</organism>
<sequence length="253" mass="29414">MKPILIEKTPAKVIVTYDQTPLELPKNIRVQHQNFWDEQVKQNPHFRNGEVFTITEINKTSEELQVTVAETDYKHFLYTIRHEDCAYPCKVIFTCVSVITSDNYIAFGRMNQNTSTPGRLQFTGGGLDKSDLEGYIFNLSKSIGKELREEMGLQIESPYTKSFIPKFVKSKGTYDFLAVMYELKVDLTAQELHALFDKHNKNLIDKGEQPEFEEFIFVLLEKANVLDFIENNHSLKEDYLEPILLKYIEEKII</sequence>
<comment type="caution">
    <text evidence="1">The sequence shown here is derived from an EMBL/GenBank/DDBJ whole genome shotgun (WGS) entry which is preliminary data.</text>
</comment>
<dbReference type="OrthoDB" id="2676840at2"/>
<name>A0A544TNQ8_9BACI</name>
<dbReference type="Proteomes" id="UP000316626">
    <property type="component" value="Unassembled WGS sequence"/>
</dbReference>
<keyword evidence="2" id="KW-1185">Reference proteome</keyword>
<evidence type="ECO:0008006" key="3">
    <source>
        <dbReference type="Google" id="ProtNLM"/>
    </source>
</evidence>
<proteinExistence type="predicted"/>
<dbReference type="Gene3D" id="3.90.79.10">
    <property type="entry name" value="Nucleoside Triphosphate Pyrophosphohydrolase"/>
    <property type="match status" value="1"/>
</dbReference>
<evidence type="ECO:0000313" key="1">
    <source>
        <dbReference type="EMBL" id="TQR19019.1"/>
    </source>
</evidence>
<dbReference type="AlphaFoldDB" id="A0A544TNQ8"/>
<evidence type="ECO:0000313" key="2">
    <source>
        <dbReference type="Proteomes" id="UP000316626"/>
    </source>
</evidence>
<protein>
    <recommendedName>
        <fullName evidence="3">NUDIX hydrolase</fullName>
    </recommendedName>
</protein>
<gene>
    <name evidence="1" type="ORF">FG384_14445</name>
</gene>
<dbReference type="EMBL" id="VDGI01000017">
    <property type="protein sequence ID" value="TQR19019.1"/>
    <property type="molecule type" value="Genomic_DNA"/>
</dbReference>
<accession>A0A544TNQ8</accession>